<gene>
    <name evidence="9" type="ORF">ABQJ56_08610</name>
</gene>
<comment type="caution">
    <text evidence="9">The sequence shown here is derived from an EMBL/GenBank/DDBJ whole genome shotgun (WGS) entry which is preliminary data.</text>
</comment>
<comment type="subcellular location">
    <subcellularLocation>
        <location evidence="1">Cell membrane</location>
        <topology evidence="1">Multi-pass membrane protein</topology>
    </subcellularLocation>
</comment>
<evidence type="ECO:0000256" key="6">
    <source>
        <dbReference type="SAM" id="Phobius"/>
    </source>
</evidence>
<dbReference type="EMBL" id="JBFOHL010000006">
    <property type="protein sequence ID" value="MEW9624291.1"/>
    <property type="molecule type" value="Genomic_DNA"/>
</dbReference>
<sequence length="434" mass="47644">MFGYYLDLAWRSLKRTPILTGLMVLAIGLGIGACITTLTVLHLLSGDPLPGKSGQLFYPQIMPDTRSKTEPEAEYTYIDATNLLREHRADRQAIVVSAKLKVFGPQPGARPMSLSTVATTTDFFPMFDVPFRYGAGWTAADDDARARVAVISQALNDKLFDGVDSVGKSIRLDKWDFRIVGVLQHWRPVPRFYDLYGQGGFAESDGVFIPFATSRDLAELGIQGNSLDCWGQLADQVHLENQPCVWLQYWVELDTPARVAAYRDYLVHYSAQQRALGRFQFKDKPLTALRGLMDWLGHNEVVPSDVRLQTWVAFGFLLVCLINTVGLLLAKFLRRSGEIGVRRALGASRGAVFAQLLTEAGLVGVAGGGVGLLLALAGLWAVRRSPTNYAALAHLDLGMFLTTFVLAILASLLAGLLPAWRACLVPPALQLKSH</sequence>
<evidence type="ECO:0000259" key="8">
    <source>
        <dbReference type="Pfam" id="PF12704"/>
    </source>
</evidence>
<name>A0ABV3QPQ9_9GAMM</name>
<evidence type="ECO:0000256" key="2">
    <source>
        <dbReference type="ARBA" id="ARBA00022475"/>
    </source>
</evidence>
<feature type="transmembrane region" description="Helical" evidence="6">
    <location>
        <begin position="311"/>
        <end position="330"/>
    </location>
</feature>
<proteinExistence type="predicted"/>
<keyword evidence="10" id="KW-1185">Reference proteome</keyword>
<feature type="transmembrane region" description="Helical" evidence="6">
    <location>
        <begin position="21"/>
        <end position="44"/>
    </location>
</feature>
<keyword evidence="2" id="KW-1003">Cell membrane</keyword>
<keyword evidence="5 6" id="KW-0472">Membrane</keyword>
<dbReference type="Pfam" id="PF02687">
    <property type="entry name" value="FtsX"/>
    <property type="match status" value="1"/>
</dbReference>
<feature type="transmembrane region" description="Helical" evidence="6">
    <location>
        <begin position="351"/>
        <end position="377"/>
    </location>
</feature>
<evidence type="ECO:0000259" key="7">
    <source>
        <dbReference type="Pfam" id="PF02687"/>
    </source>
</evidence>
<dbReference type="PANTHER" id="PTHR30572:SF18">
    <property type="entry name" value="ABC-TYPE MACROLIDE FAMILY EXPORT SYSTEM PERMEASE COMPONENT 2"/>
    <property type="match status" value="1"/>
</dbReference>
<dbReference type="InterPro" id="IPR050250">
    <property type="entry name" value="Macrolide_Exporter_MacB"/>
</dbReference>
<dbReference type="RefSeq" id="WP_367844597.1">
    <property type="nucleotide sequence ID" value="NZ_JBFOHL010000006.1"/>
</dbReference>
<evidence type="ECO:0000313" key="9">
    <source>
        <dbReference type="EMBL" id="MEW9624291.1"/>
    </source>
</evidence>
<accession>A0ABV3QPQ9</accession>
<reference evidence="9 10" key="1">
    <citation type="submission" date="2024-06" db="EMBL/GenBank/DDBJ databases">
        <authorList>
            <person name="Woo H."/>
        </authorList>
    </citation>
    <scope>NUCLEOTIDE SEQUENCE [LARGE SCALE GENOMIC DNA]</scope>
    <source>
        <strain evidence="9 10">S2-g</strain>
    </source>
</reference>
<dbReference type="InterPro" id="IPR025857">
    <property type="entry name" value="MacB_PCD"/>
</dbReference>
<dbReference type="Pfam" id="PF12704">
    <property type="entry name" value="MacB_PCD"/>
    <property type="match status" value="1"/>
</dbReference>
<evidence type="ECO:0000313" key="10">
    <source>
        <dbReference type="Proteomes" id="UP001556170"/>
    </source>
</evidence>
<dbReference type="Proteomes" id="UP001556170">
    <property type="component" value="Unassembled WGS sequence"/>
</dbReference>
<evidence type="ECO:0000256" key="3">
    <source>
        <dbReference type="ARBA" id="ARBA00022692"/>
    </source>
</evidence>
<dbReference type="PANTHER" id="PTHR30572">
    <property type="entry name" value="MEMBRANE COMPONENT OF TRANSPORTER-RELATED"/>
    <property type="match status" value="1"/>
</dbReference>
<keyword evidence="4 6" id="KW-1133">Transmembrane helix</keyword>
<keyword evidence="3 6" id="KW-0812">Transmembrane</keyword>
<organism evidence="9 10">
    <name type="scientific">Rhodanobacter geophilus</name>
    <dbReference type="NCBI Taxonomy" id="3162488"/>
    <lineage>
        <taxon>Bacteria</taxon>
        <taxon>Pseudomonadati</taxon>
        <taxon>Pseudomonadota</taxon>
        <taxon>Gammaproteobacteria</taxon>
        <taxon>Lysobacterales</taxon>
        <taxon>Rhodanobacteraceae</taxon>
        <taxon>Rhodanobacter</taxon>
    </lineage>
</organism>
<feature type="transmembrane region" description="Helical" evidence="6">
    <location>
        <begin position="397"/>
        <end position="420"/>
    </location>
</feature>
<feature type="domain" description="ABC3 transporter permease C-terminal" evidence="7">
    <location>
        <begin position="312"/>
        <end position="423"/>
    </location>
</feature>
<evidence type="ECO:0000256" key="5">
    <source>
        <dbReference type="ARBA" id="ARBA00023136"/>
    </source>
</evidence>
<feature type="domain" description="MacB-like periplasmic core" evidence="8">
    <location>
        <begin position="20"/>
        <end position="264"/>
    </location>
</feature>
<evidence type="ECO:0000256" key="4">
    <source>
        <dbReference type="ARBA" id="ARBA00022989"/>
    </source>
</evidence>
<dbReference type="InterPro" id="IPR003838">
    <property type="entry name" value="ABC3_permease_C"/>
</dbReference>
<protein>
    <submittedName>
        <fullName evidence="9">ABC transporter permease</fullName>
    </submittedName>
</protein>
<evidence type="ECO:0000256" key="1">
    <source>
        <dbReference type="ARBA" id="ARBA00004651"/>
    </source>
</evidence>